<organism evidence="2 3">
    <name type="scientific">Rosa chinensis</name>
    <name type="common">China rose</name>
    <dbReference type="NCBI Taxonomy" id="74649"/>
    <lineage>
        <taxon>Eukaryota</taxon>
        <taxon>Viridiplantae</taxon>
        <taxon>Streptophyta</taxon>
        <taxon>Embryophyta</taxon>
        <taxon>Tracheophyta</taxon>
        <taxon>Spermatophyta</taxon>
        <taxon>Magnoliopsida</taxon>
        <taxon>eudicotyledons</taxon>
        <taxon>Gunneridae</taxon>
        <taxon>Pentapetalae</taxon>
        <taxon>rosids</taxon>
        <taxon>fabids</taxon>
        <taxon>Rosales</taxon>
        <taxon>Rosaceae</taxon>
        <taxon>Rosoideae</taxon>
        <taxon>Rosoideae incertae sedis</taxon>
        <taxon>Rosa</taxon>
    </lineage>
</organism>
<keyword evidence="3" id="KW-1185">Reference proteome</keyword>
<name>A0A2P6PU08_ROSCH</name>
<feature type="compositionally biased region" description="Polar residues" evidence="1">
    <location>
        <begin position="20"/>
        <end position="29"/>
    </location>
</feature>
<dbReference type="EMBL" id="PDCK01000044">
    <property type="protein sequence ID" value="PRQ25419.1"/>
    <property type="molecule type" value="Genomic_DNA"/>
</dbReference>
<accession>A0A2P6PU08</accession>
<dbReference type="AlphaFoldDB" id="A0A2P6PU08"/>
<dbReference type="Gramene" id="PRQ25419">
    <property type="protein sequence ID" value="PRQ25419"/>
    <property type="gene ID" value="RchiOBHm_Chr6g0283491"/>
</dbReference>
<reference evidence="2 3" key="1">
    <citation type="journal article" date="2018" name="Nat. Genet.">
        <title>The Rosa genome provides new insights in the design of modern roses.</title>
        <authorList>
            <person name="Bendahmane M."/>
        </authorList>
    </citation>
    <scope>NUCLEOTIDE SEQUENCE [LARGE SCALE GENOMIC DNA]</scope>
    <source>
        <strain evidence="3">cv. Old Blush</strain>
    </source>
</reference>
<proteinExistence type="predicted"/>
<protein>
    <submittedName>
        <fullName evidence="2">Uncharacterized protein</fullName>
    </submittedName>
</protein>
<sequence length="57" mass="5899">MTTGLTTYTAPICSSKKTTKLSTPLNPTIASGPARPYSKGLAQPDPFDPCKMGLKGG</sequence>
<evidence type="ECO:0000313" key="3">
    <source>
        <dbReference type="Proteomes" id="UP000238479"/>
    </source>
</evidence>
<feature type="region of interest" description="Disordered" evidence="1">
    <location>
        <begin position="18"/>
        <end position="57"/>
    </location>
</feature>
<evidence type="ECO:0000313" key="2">
    <source>
        <dbReference type="EMBL" id="PRQ25419.1"/>
    </source>
</evidence>
<gene>
    <name evidence="2" type="ORF">RchiOBHm_Chr6g0283491</name>
</gene>
<comment type="caution">
    <text evidence="2">The sequence shown here is derived from an EMBL/GenBank/DDBJ whole genome shotgun (WGS) entry which is preliminary data.</text>
</comment>
<evidence type="ECO:0000256" key="1">
    <source>
        <dbReference type="SAM" id="MobiDB-lite"/>
    </source>
</evidence>
<dbReference type="Proteomes" id="UP000238479">
    <property type="component" value="Chromosome 6"/>
</dbReference>